<organism evidence="1 2">
    <name type="scientific">Streptomyces scabiei (strain 87.22)</name>
    <dbReference type="NCBI Taxonomy" id="680198"/>
    <lineage>
        <taxon>Bacteria</taxon>
        <taxon>Bacillati</taxon>
        <taxon>Actinomycetota</taxon>
        <taxon>Actinomycetes</taxon>
        <taxon>Kitasatosporales</taxon>
        <taxon>Streptomycetaceae</taxon>
        <taxon>Streptomyces</taxon>
    </lineage>
</organism>
<dbReference type="EMBL" id="FN554889">
    <property type="protein sequence ID" value="CBG72760.1"/>
    <property type="molecule type" value="Genomic_DNA"/>
</dbReference>
<dbReference type="HOGENOM" id="CLU_1531750_0_0_11"/>
<name>C9Z2P9_STRSW</name>
<proteinExistence type="predicted"/>
<dbReference type="PROSITE" id="PS51318">
    <property type="entry name" value="TAT"/>
    <property type="match status" value="1"/>
</dbReference>
<accession>C9Z2P9</accession>
<keyword evidence="2" id="KW-1185">Reference proteome</keyword>
<dbReference type="eggNOG" id="ENOG5032GPX">
    <property type="taxonomic scope" value="Bacteria"/>
</dbReference>
<dbReference type="AlphaFoldDB" id="C9Z2P9"/>
<gene>
    <name evidence="1" type="ordered locus">SCAB_57331</name>
</gene>
<dbReference type="InterPro" id="IPR006311">
    <property type="entry name" value="TAT_signal"/>
</dbReference>
<reference evidence="1 2" key="1">
    <citation type="journal article" date="2010" name="Mol. Plant Microbe Interact.">
        <title>Streptomyces scabies 87-22 contains a coronafacic acid-like biosynthetic cluster that contributes to plant-microbe interactions.</title>
        <authorList>
            <person name="Bignell D.R."/>
            <person name="Seipke R.F."/>
            <person name="Huguet-Tapia J.C."/>
            <person name="Chambers A.H."/>
            <person name="Parry R.J."/>
            <person name="Loria R."/>
        </authorList>
    </citation>
    <scope>NUCLEOTIDE SEQUENCE [LARGE SCALE GENOMIC DNA]</scope>
    <source>
        <strain evidence="1 2">87.22</strain>
    </source>
</reference>
<evidence type="ECO:0000313" key="1">
    <source>
        <dbReference type="EMBL" id="CBG72760.1"/>
    </source>
</evidence>
<protein>
    <submittedName>
        <fullName evidence="1">Uncharacterized protein</fullName>
    </submittedName>
</protein>
<evidence type="ECO:0000313" key="2">
    <source>
        <dbReference type="Proteomes" id="UP000001444"/>
    </source>
</evidence>
<dbReference type="KEGG" id="scb:SCAB_57331"/>
<dbReference type="STRING" id="680198.SCAB_57331"/>
<dbReference type="Proteomes" id="UP000001444">
    <property type="component" value="Chromosome"/>
</dbReference>
<sequence length="175" mass="19065">MALHIDGRPPPALEFGPRSEDRFVDPKETSMAIALPFGRRTALAALAITAAAATTLTLPATAEAQSGSRICGNYWEARANGKTVGIMAKVLEVPKVDFGICLRVIDKTNSINGRDLPGYGKVTWNPRQPIRSWTCEDAGDLFNDKYGDDPCLTMNRVDLIGQVANRTPAEWSQVY</sequence>